<proteinExistence type="predicted"/>
<comment type="caution">
    <text evidence="2">The sequence shown here is derived from an EMBL/GenBank/DDBJ whole genome shotgun (WGS) entry which is preliminary data.</text>
</comment>
<keyword evidence="1" id="KW-0472">Membrane</keyword>
<evidence type="ECO:0000313" key="2">
    <source>
        <dbReference type="EMBL" id="TVU16629.1"/>
    </source>
</evidence>
<feature type="transmembrane region" description="Helical" evidence="1">
    <location>
        <begin position="193"/>
        <end position="210"/>
    </location>
</feature>
<dbReference type="EMBL" id="RWGY01000031">
    <property type="protein sequence ID" value="TVU16629.1"/>
    <property type="molecule type" value="Genomic_DNA"/>
</dbReference>
<accession>A0A5J9TZ17</accession>
<keyword evidence="3" id="KW-1185">Reference proteome</keyword>
<evidence type="ECO:0000256" key="1">
    <source>
        <dbReference type="SAM" id="Phobius"/>
    </source>
</evidence>
<name>A0A5J9TZ17_9POAL</name>
<reference evidence="2 3" key="1">
    <citation type="journal article" date="2019" name="Sci. Rep.">
        <title>A high-quality genome of Eragrostis curvula grass provides insights into Poaceae evolution and supports new strategies to enhance forage quality.</title>
        <authorList>
            <person name="Carballo J."/>
            <person name="Santos B.A.C.M."/>
            <person name="Zappacosta D."/>
            <person name="Garbus I."/>
            <person name="Selva J.P."/>
            <person name="Gallo C.A."/>
            <person name="Diaz A."/>
            <person name="Albertini E."/>
            <person name="Caccamo M."/>
            <person name="Echenique V."/>
        </authorList>
    </citation>
    <scope>NUCLEOTIDE SEQUENCE [LARGE SCALE GENOMIC DNA]</scope>
    <source>
        <strain evidence="3">cv. Victoria</strain>
        <tissue evidence="2">Leaf</tissue>
    </source>
</reference>
<sequence>MDQRSSPSDYAKYMPGLQKIVLKLKGKKSGLYVKNMYGTRAFGQPETILKTSSLAREMLLRTGMKMAKRDYCYLKSIGMLRWPAFKEQRDSINHLIQIIRHALDAYKKRRVERGLFYLRSCPNNPYGFSLYTHLLHMPLKEALKRRRLEMKKRRQFVASYNKNACEASASKLTAAYARDTAKKVFGKMCTTNLMTYTIISIFVGCVIVLVP</sequence>
<evidence type="ECO:0000313" key="3">
    <source>
        <dbReference type="Proteomes" id="UP000324897"/>
    </source>
</evidence>
<organism evidence="2 3">
    <name type="scientific">Eragrostis curvula</name>
    <name type="common">weeping love grass</name>
    <dbReference type="NCBI Taxonomy" id="38414"/>
    <lineage>
        <taxon>Eukaryota</taxon>
        <taxon>Viridiplantae</taxon>
        <taxon>Streptophyta</taxon>
        <taxon>Embryophyta</taxon>
        <taxon>Tracheophyta</taxon>
        <taxon>Spermatophyta</taxon>
        <taxon>Magnoliopsida</taxon>
        <taxon>Liliopsida</taxon>
        <taxon>Poales</taxon>
        <taxon>Poaceae</taxon>
        <taxon>PACMAD clade</taxon>
        <taxon>Chloridoideae</taxon>
        <taxon>Eragrostideae</taxon>
        <taxon>Eragrostidinae</taxon>
        <taxon>Eragrostis</taxon>
    </lineage>
</organism>
<gene>
    <name evidence="2" type="ORF">EJB05_40202</name>
</gene>
<dbReference type="OrthoDB" id="675342at2759"/>
<dbReference type="Gramene" id="TVU16629">
    <property type="protein sequence ID" value="TVU16629"/>
    <property type="gene ID" value="EJB05_40202"/>
</dbReference>
<dbReference type="Proteomes" id="UP000324897">
    <property type="component" value="Unassembled WGS sequence"/>
</dbReference>
<dbReference type="AlphaFoldDB" id="A0A5J9TZ17"/>
<protein>
    <submittedName>
        <fullName evidence="2">Uncharacterized protein</fullName>
    </submittedName>
</protein>
<keyword evidence="1" id="KW-1133">Transmembrane helix</keyword>
<keyword evidence="1" id="KW-0812">Transmembrane</keyword>